<feature type="transmembrane region" description="Helical" evidence="7">
    <location>
        <begin position="205"/>
        <end position="228"/>
    </location>
</feature>
<dbReference type="STRING" id="796925.A0A137P5Q7"/>
<protein>
    <recommendedName>
        <fullName evidence="6">Transmembrane protein 198</fullName>
    </recommendedName>
</protein>
<dbReference type="PANTHER" id="PTHR31247:SF5">
    <property type="entry name" value="DUF4203 DOMAIN-CONTAINING PROTEIN"/>
    <property type="match status" value="1"/>
</dbReference>
<dbReference type="InterPro" id="IPR040236">
    <property type="entry name" value="TMEM198"/>
</dbReference>
<evidence type="ECO:0000313" key="10">
    <source>
        <dbReference type="EMBL" id="KXN70336.1"/>
    </source>
</evidence>
<evidence type="ECO:0000256" key="4">
    <source>
        <dbReference type="ARBA" id="ARBA00022989"/>
    </source>
</evidence>
<feature type="transmembrane region" description="Helical" evidence="7">
    <location>
        <begin position="90"/>
        <end position="109"/>
    </location>
</feature>
<dbReference type="Proteomes" id="UP000070444">
    <property type="component" value="Unassembled WGS sequence"/>
</dbReference>
<organism evidence="10 11">
    <name type="scientific">Conidiobolus coronatus (strain ATCC 28846 / CBS 209.66 / NRRL 28638)</name>
    <name type="common">Delacroixia coronata</name>
    <dbReference type="NCBI Taxonomy" id="796925"/>
    <lineage>
        <taxon>Eukaryota</taxon>
        <taxon>Fungi</taxon>
        <taxon>Fungi incertae sedis</taxon>
        <taxon>Zoopagomycota</taxon>
        <taxon>Entomophthoromycotina</taxon>
        <taxon>Entomophthoromycetes</taxon>
        <taxon>Entomophthorales</taxon>
        <taxon>Ancylistaceae</taxon>
        <taxon>Conidiobolus</taxon>
    </lineage>
</organism>
<evidence type="ECO:0000256" key="2">
    <source>
        <dbReference type="ARBA" id="ARBA00006244"/>
    </source>
</evidence>
<proteinExistence type="inferred from homology"/>
<dbReference type="Pfam" id="PF13886">
    <property type="entry name" value="TM7S3_TM198"/>
    <property type="match status" value="1"/>
</dbReference>
<dbReference type="EMBL" id="KQ964505">
    <property type="protein sequence ID" value="KXN70336.1"/>
    <property type="molecule type" value="Genomic_DNA"/>
</dbReference>
<keyword evidence="5 7" id="KW-0472">Membrane</keyword>
<evidence type="ECO:0000256" key="7">
    <source>
        <dbReference type="SAM" id="Phobius"/>
    </source>
</evidence>
<keyword evidence="3 7" id="KW-0812">Transmembrane</keyword>
<evidence type="ECO:0000256" key="1">
    <source>
        <dbReference type="ARBA" id="ARBA00004141"/>
    </source>
</evidence>
<dbReference type="OrthoDB" id="102260at2759"/>
<comment type="subcellular location">
    <subcellularLocation>
        <location evidence="1">Membrane</location>
        <topology evidence="1">Multi-pass membrane protein</topology>
    </subcellularLocation>
</comment>
<dbReference type="GO" id="GO:0005886">
    <property type="term" value="C:plasma membrane"/>
    <property type="evidence" value="ECO:0007669"/>
    <property type="project" value="TreeGrafter"/>
</dbReference>
<evidence type="ECO:0000313" key="11">
    <source>
        <dbReference type="Proteomes" id="UP000070444"/>
    </source>
</evidence>
<evidence type="ECO:0000259" key="9">
    <source>
        <dbReference type="Pfam" id="PF13886"/>
    </source>
</evidence>
<feature type="chain" id="PRO_5007294461" description="Transmembrane protein 198" evidence="8">
    <location>
        <begin position="21"/>
        <end position="257"/>
    </location>
</feature>
<gene>
    <name evidence="10" type="ORF">CONCODRAFT_7092</name>
</gene>
<feature type="transmembrane region" description="Helical" evidence="7">
    <location>
        <begin position="116"/>
        <end position="135"/>
    </location>
</feature>
<reference evidence="10 11" key="1">
    <citation type="journal article" date="2015" name="Genome Biol. Evol.">
        <title>Phylogenomic analyses indicate that early fungi evolved digesting cell walls of algal ancestors of land plants.</title>
        <authorList>
            <person name="Chang Y."/>
            <person name="Wang S."/>
            <person name="Sekimoto S."/>
            <person name="Aerts A.L."/>
            <person name="Choi C."/>
            <person name="Clum A."/>
            <person name="LaButti K.M."/>
            <person name="Lindquist E.A."/>
            <person name="Yee Ngan C."/>
            <person name="Ohm R.A."/>
            <person name="Salamov A.A."/>
            <person name="Grigoriev I.V."/>
            <person name="Spatafora J.W."/>
            <person name="Berbee M.L."/>
        </authorList>
    </citation>
    <scope>NUCLEOTIDE SEQUENCE [LARGE SCALE GENOMIC DNA]</scope>
    <source>
        <strain evidence="10 11">NRRL 28638</strain>
    </source>
</reference>
<feature type="transmembrane region" description="Helical" evidence="7">
    <location>
        <begin position="57"/>
        <end position="78"/>
    </location>
</feature>
<keyword evidence="8" id="KW-0732">Signal</keyword>
<keyword evidence="11" id="KW-1185">Reference proteome</keyword>
<feature type="domain" description="TM7S3/TM198-like" evidence="9">
    <location>
        <begin position="37"/>
        <end position="228"/>
    </location>
</feature>
<evidence type="ECO:0000256" key="8">
    <source>
        <dbReference type="SAM" id="SignalP"/>
    </source>
</evidence>
<accession>A0A137P5Q7</accession>
<evidence type="ECO:0000256" key="6">
    <source>
        <dbReference type="ARBA" id="ARBA00049737"/>
    </source>
</evidence>
<evidence type="ECO:0000256" key="5">
    <source>
        <dbReference type="ARBA" id="ARBA00023136"/>
    </source>
</evidence>
<evidence type="ECO:0000256" key="3">
    <source>
        <dbReference type="ARBA" id="ARBA00022692"/>
    </source>
</evidence>
<keyword evidence="4 7" id="KW-1133">Transmembrane helix</keyword>
<feature type="transmembrane region" description="Helical" evidence="7">
    <location>
        <begin position="141"/>
        <end position="162"/>
    </location>
</feature>
<feature type="signal peptide" evidence="8">
    <location>
        <begin position="1"/>
        <end position="20"/>
    </location>
</feature>
<dbReference type="PANTHER" id="PTHR31247">
    <property type="entry name" value="TRANSMEMBRANE PROTEIN 198 FAMILY MEMBER"/>
    <property type="match status" value="1"/>
</dbReference>
<name>A0A137P5Q7_CONC2</name>
<feature type="transmembrane region" description="Helical" evidence="7">
    <location>
        <begin position="32"/>
        <end position="50"/>
    </location>
</feature>
<dbReference type="InterPro" id="IPR025256">
    <property type="entry name" value="TM7S3/TM198-like_dom"/>
</dbReference>
<sequence length="257" mass="27194">MIQNFIKALLFLSLISGLNAQSANSGPNTGGGAIATCVVLMIVGLVFLFAGKKIIKIIIALHGFILFAGLTLIIASAITHNFENTSRGGAIGVIVAAVIIGILGAMLSWCLYKVGVFLLGAAVGALIGNIIVQFFNQPPLWLHLTITIIFAIIMGCLTLFFLKFFIIIATSWQGANYFMIGVDAVANKGYAELTKSLADGNNRTWTGSLIAMVVSTFLIALLGALVQFKVFGTSETGLEEKKNGDYNAVNTGNGYAH</sequence>
<comment type="similarity">
    <text evidence="2">Belongs to the TMEM198 family.</text>
</comment>
<dbReference type="AlphaFoldDB" id="A0A137P5Q7"/>